<dbReference type="GO" id="GO:0030655">
    <property type="term" value="P:beta-lactam antibiotic catabolic process"/>
    <property type="evidence" value="ECO:0007669"/>
    <property type="project" value="InterPro"/>
</dbReference>
<dbReference type="PANTHER" id="PTHR35333">
    <property type="entry name" value="BETA-LACTAMASE"/>
    <property type="match status" value="1"/>
</dbReference>
<evidence type="ECO:0000259" key="1">
    <source>
        <dbReference type="Pfam" id="PF13354"/>
    </source>
</evidence>
<comment type="caution">
    <text evidence="2">The sequence shown here is derived from an EMBL/GenBank/DDBJ whole genome shotgun (WGS) entry which is preliminary data.</text>
</comment>
<dbReference type="GO" id="GO:0046677">
    <property type="term" value="P:response to antibiotic"/>
    <property type="evidence" value="ECO:0007669"/>
    <property type="project" value="InterPro"/>
</dbReference>
<proteinExistence type="predicted"/>
<dbReference type="SUPFAM" id="SSF56601">
    <property type="entry name" value="beta-lactamase/transpeptidase-like"/>
    <property type="match status" value="1"/>
</dbReference>
<dbReference type="InterPro" id="IPR000871">
    <property type="entry name" value="Beta-lactam_class-A"/>
</dbReference>
<dbReference type="Gene3D" id="3.40.710.10">
    <property type="entry name" value="DD-peptidase/beta-lactamase superfamily"/>
    <property type="match status" value="1"/>
</dbReference>
<accession>A0A1X0VDY5</accession>
<dbReference type="InterPro" id="IPR012338">
    <property type="entry name" value="Beta-lactam/transpept-like"/>
</dbReference>
<protein>
    <recommendedName>
        <fullName evidence="1">Beta-lactamase class A catalytic domain-containing protein</fullName>
    </recommendedName>
</protein>
<dbReference type="AlphaFoldDB" id="A0A1X0VDY5"/>
<evidence type="ECO:0000313" key="2">
    <source>
        <dbReference type="EMBL" id="ORI97901.1"/>
    </source>
</evidence>
<dbReference type="InterPro" id="IPR045155">
    <property type="entry name" value="Beta-lactam_cat"/>
</dbReference>
<evidence type="ECO:0000313" key="3">
    <source>
        <dbReference type="Proteomes" id="UP000192288"/>
    </source>
</evidence>
<dbReference type="RefSeq" id="WP_080519360.1">
    <property type="nucleotide sequence ID" value="NZ_MPLS01000012.1"/>
</dbReference>
<dbReference type="Proteomes" id="UP000192288">
    <property type="component" value="Unassembled WGS sequence"/>
</dbReference>
<dbReference type="GO" id="GO:0008800">
    <property type="term" value="F:beta-lactamase activity"/>
    <property type="evidence" value="ECO:0007669"/>
    <property type="project" value="InterPro"/>
</dbReference>
<organism evidence="2 3">
    <name type="scientific">Leuconostoc pseudomesenteroides</name>
    <dbReference type="NCBI Taxonomy" id="33968"/>
    <lineage>
        <taxon>Bacteria</taxon>
        <taxon>Bacillati</taxon>
        <taxon>Bacillota</taxon>
        <taxon>Bacilli</taxon>
        <taxon>Lactobacillales</taxon>
        <taxon>Lactobacillaceae</taxon>
        <taxon>Leuconostoc</taxon>
    </lineage>
</organism>
<sequence length="267" mass="30138">MSFKIQKIEQLLSDFEGQTAIVLSLDGSVLLSLRPNLSFPSASIIKLLISDYIMTEKPEVLANKVSLINSDFGLAEDDIWWTKRKLTHFGAGILDVLSGNNQTVTVAKLQALMLTISDNWAANALIRYFGMAEINHFASSRYTNTHLRRQFMAQTKLDNETTAADSLSMLKNVLEHSVTNYLLTRQQSQYKLPGTFIENTSAPFQEFTIFNKTGEGATVDHDIMSIVFDDHQLDVALLTKTSASHRFQRLALFNNISHVLWEEMILF</sequence>
<feature type="domain" description="Beta-lactamase class A catalytic" evidence="1">
    <location>
        <begin position="23"/>
        <end position="227"/>
    </location>
</feature>
<dbReference type="Pfam" id="PF13354">
    <property type="entry name" value="Beta-lactamase2"/>
    <property type="match status" value="1"/>
</dbReference>
<gene>
    <name evidence="2" type="ORF">BMR96_04800</name>
</gene>
<dbReference type="eggNOG" id="COG2367">
    <property type="taxonomic scope" value="Bacteria"/>
</dbReference>
<dbReference type="PANTHER" id="PTHR35333:SF3">
    <property type="entry name" value="BETA-LACTAMASE-TYPE TRANSPEPTIDASE FOLD CONTAINING PROTEIN"/>
    <property type="match status" value="1"/>
</dbReference>
<dbReference type="EMBL" id="MPLS01000012">
    <property type="protein sequence ID" value="ORI97901.1"/>
    <property type="molecule type" value="Genomic_DNA"/>
</dbReference>
<name>A0A1X0VDY5_LEUPS</name>
<reference evidence="2 3" key="1">
    <citation type="journal article" date="2017" name="Front. Microbiol.">
        <title>Genomic Characterization of Dairy Associated Leuconostoc Species and Diversity of Leuconostocs in Undefined Mixed Mesophilic Starter Cultures.</title>
        <authorList>
            <person name="Frantzen C.A."/>
            <person name="Kot W."/>
            <person name="Pedersen T.B."/>
            <person name="Ardo Y.M."/>
            <person name="Broadbent J.R."/>
            <person name="Neve H."/>
            <person name="Hansen L.H."/>
            <person name="Dal Bello F."/>
            <person name="Ostlie H.M."/>
            <person name="Kleppen H.P."/>
            <person name="Vogensen F.K."/>
            <person name="Holo H."/>
        </authorList>
    </citation>
    <scope>NUCLEOTIDE SEQUENCE [LARGE SCALE GENOMIC DNA]</scope>
    <source>
        <strain evidence="2 3">LMGCF08</strain>
    </source>
</reference>
<dbReference type="STRING" id="33968.BMS77_06735"/>